<keyword evidence="1" id="KW-0472">Membrane</keyword>
<accession>A0A077WTH8</accession>
<name>A0A077WTH8_9FUNG</name>
<dbReference type="AlphaFoldDB" id="A0A077WTH8"/>
<evidence type="ECO:0000313" key="2">
    <source>
        <dbReference type="EMBL" id="CDS10901.1"/>
    </source>
</evidence>
<keyword evidence="1" id="KW-1133">Transmembrane helix</keyword>
<evidence type="ECO:0000256" key="1">
    <source>
        <dbReference type="SAM" id="Phobius"/>
    </source>
</evidence>
<gene>
    <name evidence="2" type="ORF">LRAMOSA11387</name>
</gene>
<sequence length="368" mass="38371">MTTAAFTLRDSFEFFIDDYDVHIRCTAFLIFMWFVWIGDDARYELWRVWLRPVVLFCALSPLCALLWYFAPANIKQERTFLKWMTEVIYATKRVHYCGDGECDCFAPRPVLPSAAVASHRAVSAPVALSSGDILSSAASSASVLVSGRAASSPVAVLSGTSSSSASVLLSGRAVSGGVASRSAVTSSPPASVLLSGRAVSGGVASRSAVGPASSAVTSSSSSASVLLSGRAASAFAVSGGVASRSAAVSRDVVCSGAAAVSSSSSASAVSVSGGDLSSSSADAVPIAQQDDDIDELCFFFVHLSCDDPFDEDVHMRILDRRDSEPEPVPVAMPVPVPMPVQVPVPEPVPVPVLESIDAMELIDDMDFE</sequence>
<dbReference type="EMBL" id="LK023344">
    <property type="protein sequence ID" value="CDS10901.1"/>
    <property type="molecule type" value="Genomic_DNA"/>
</dbReference>
<feature type="transmembrane region" description="Helical" evidence="1">
    <location>
        <begin position="49"/>
        <end position="70"/>
    </location>
</feature>
<keyword evidence="1" id="KW-0812">Transmembrane</keyword>
<proteinExistence type="predicted"/>
<organism evidence="2">
    <name type="scientific">Lichtheimia ramosa</name>
    <dbReference type="NCBI Taxonomy" id="688394"/>
    <lineage>
        <taxon>Eukaryota</taxon>
        <taxon>Fungi</taxon>
        <taxon>Fungi incertae sedis</taxon>
        <taxon>Mucoromycota</taxon>
        <taxon>Mucoromycotina</taxon>
        <taxon>Mucoromycetes</taxon>
        <taxon>Mucorales</taxon>
        <taxon>Lichtheimiaceae</taxon>
        <taxon>Lichtheimia</taxon>
    </lineage>
</organism>
<protein>
    <submittedName>
        <fullName evidence="2">Uncharacterized protein</fullName>
    </submittedName>
</protein>
<reference evidence="2" key="1">
    <citation type="journal article" date="2014" name="Genome Announc.">
        <title>De novo whole-genome sequence and genome annotation of Lichtheimia ramosa.</title>
        <authorList>
            <person name="Linde J."/>
            <person name="Schwartze V."/>
            <person name="Binder U."/>
            <person name="Lass-Florl C."/>
            <person name="Voigt K."/>
            <person name="Horn F."/>
        </authorList>
    </citation>
    <scope>NUCLEOTIDE SEQUENCE</scope>
    <source>
        <strain evidence="2">JMRC FSU:6197</strain>
    </source>
</reference>
<feature type="transmembrane region" description="Helical" evidence="1">
    <location>
        <begin position="21"/>
        <end position="37"/>
    </location>
</feature>